<protein>
    <submittedName>
        <fullName evidence="2">Uncharacterized protein</fullName>
    </submittedName>
</protein>
<dbReference type="Proteomes" id="UP001175271">
    <property type="component" value="Unassembled WGS sequence"/>
</dbReference>
<organism evidence="2 3">
    <name type="scientific">Steinernema hermaphroditum</name>
    <dbReference type="NCBI Taxonomy" id="289476"/>
    <lineage>
        <taxon>Eukaryota</taxon>
        <taxon>Metazoa</taxon>
        <taxon>Ecdysozoa</taxon>
        <taxon>Nematoda</taxon>
        <taxon>Chromadorea</taxon>
        <taxon>Rhabditida</taxon>
        <taxon>Tylenchina</taxon>
        <taxon>Panagrolaimomorpha</taxon>
        <taxon>Strongyloidoidea</taxon>
        <taxon>Steinernematidae</taxon>
        <taxon>Steinernema</taxon>
    </lineage>
</organism>
<name>A0AA39I5R5_9BILA</name>
<evidence type="ECO:0000313" key="3">
    <source>
        <dbReference type="Proteomes" id="UP001175271"/>
    </source>
</evidence>
<evidence type="ECO:0000313" key="2">
    <source>
        <dbReference type="EMBL" id="KAK0417570.1"/>
    </source>
</evidence>
<reference evidence="2" key="1">
    <citation type="submission" date="2023-06" db="EMBL/GenBank/DDBJ databases">
        <title>Genomic analysis of the entomopathogenic nematode Steinernema hermaphroditum.</title>
        <authorList>
            <person name="Schwarz E.M."/>
            <person name="Heppert J.K."/>
            <person name="Baniya A."/>
            <person name="Schwartz H.T."/>
            <person name="Tan C.-H."/>
            <person name="Antoshechkin I."/>
            <person name="Sternberg P.W."/>
            <person name="Goodrich-Blair H."/>
            <person name="Dillman A.R."/>
        </authorList>
    </citation>
    <scope>NUCLEOTIDE SEQUENCE</scope>
    <source>
        <strain evidence="2">PS9179</strain>
        <tissue evidence="2">Whole animal</tissue>
    </source>
</reference>
<feature type="region of interest" description="Disordered" evidence="1">
    <location>
        <begin position="24"/>
        <end position="64"/>
    </location>
</feature>
<dbReference type="AlphaFoldDB" id="A0AA39I5R5"/>
<comment type="caution">
    <text evidence="2">The sequence shown here is derived from an EMBL/GenBank/DDBJ whole genome shotgun (WGS) entry which is preliminary data.</text>
</comment>
<dbReference type="EMBL" id="JAUCMV010000002">
    <property type="protein sequence ID" value="KAK0417570.1"/>
    <property type="molecule type" value="Genomic_DNA"/>
</dbReference>
<evidence type="ECO:0000256" key="1">
    <source>
        <dbReference type="SAM" id="MobiDB-lite"/>
    </source>
</evidence>
<keyword evidence="3" id="KW-1185">Reference proteome</keyword>
<sequence>MPEETPSESRIAGPRKERLELHAPPVASLTTGIPNGDVSQHLAARNERNTHRQRGEDASTRAPPTIAQCGALGMTYACASPANRRSER</sequence>
<accession>A0AA39I5R5</accession>
<feature type="compositionally biased region" description="Basic and acidic residues" evidence="1">
    <location>
        <begin position="44"/>
        <end position="59"/>
    </location>
</feature>
<gene>
    <name evidence="2" type="ORF">QR680_013086</name>
</gene>
<proteinExistence type="predicted"/>